<dbReference type="PROSITE" id="PS51257">
    <property type="entry name" value="PROKAR_LIPOPROTEIN"/>
    <property type="match status" value="1"/>
</dbReference>
<dbReference type="InterPro" id="IPR025510">
    <property type="entry name" value="DUF4397"/>
</dbReference>
<organism evidence="3 4">
    <name type="scientific">Pedobacter nutrimenti</name>
    <dbReference type="NCBI Taxonomy" id="1241337"/>
    <lineage>
        <taxon>Bacteria</taxon>
        <taxon>Pseudomonadati</taxon>
        <taxon>Bacteroidota</taxon>
        <taxon>Sphingobacteriia</taxon>
        <taxon>Sphingobacteriales</taxon>
        <taxon>Sphingobacteriaceae</taxon>
        <taxon>Pedobacter</taxon>
    </lineage>
</organism>
<reference evidence="3 4" key="1">
    <citation type="submission" date="2018-06" db="EMBL/GenBank/DDBJ databases">
        <title>Genomic Encyclopedia of Archaeal and Bacterial Type Strains, Phase II (KMG-II): from individual species to whole genera.</title>
        <authorList>
            <person name="Goeker M."/>
        </authorList>
    </citation>
    <scope>NUCLEOTIDE SEQUENCE [LARGE SCALE GENOMIC DNA]</scope>
    <source>
        <strain evidence="3 4">DSM 27372</strain>
    </source>
</reference>
<evidence type="ECO:0000256" key="1">
    <source>
        <dbReference type="SAM" id="SignalP"/>
    </source>
</evidence>
<dbReference type="Proteomes" id="UP000248198">
    <property type="component" value="Unassembled WGS sequence"/>
</dbReference>
<sequence length="250" mass="26971">MRSPLTFTNFFRKSVLFSAVAAALAFSSCSKNKDYVYTPAITYLETFNALVSTSSLDVYVGDNPPVKLNTTPFSFGQNTTDFFRFGQGYGQVAVTLSGSTTVLFAKTIALQSPNIYSGYIVGDKAEKERMDYLLIRNVGITLATGKSAVRLLNLSPDAPAVNVEISSDATTKLENVAYKGNTDFKATPIGTGVTLTLKNTTTGAVLATLPNVEFKDGIYYSVLAYGLVNATDATKIALKVNSFDPKKFQF</sequence>
<keyword evidence="1" id="KW-0732">Signal</keyword>
<feature type="signal peptide" evidence="1">
    <location>
        <begin position="1"/>
        <end position="32"/>
    </location>
</feature>
<evidence type="ECO:0000259" key="2">
    <source>
        <dbReference type="Pfam" id="PF14344"/>
    </source>
</evidence>
<gene>
    <name evidence="3" type="ORF">B0O44_101739</name>
</gene>
<keyword evidence="4" id="KW-1185">Reference proteome</keyword>
<dbReference type="Pfam" id="PF14344">
    <property type="entry name" value="DUF4397"/>
    <property type="match status" value="1"/>
</dbReference>
<accession>A0A318UQA3</accession>
<evidence type="ECO:0000313" key="4">
    <source>
        <dbReference type="Proteomes" id="UP000248198"/>
    </source>
</evidence>
<feature type="domain" description="DUF4397" evidence="2">
    <location>
        <begin position="44"/>
        <end position="163"/>
    </location>
</feature>
<dbReference type="OrthoDB" id="794386at2"/>
<name>A0A318UQA3_9SPHI</name>
<dbReference type="AlphaFoldDB" id="A0A318UQA3"/>
<protein>
    <submittedName>
        <fullName evidence="3">Uncharacterized protein DUF4397</fullName>
    </submittedName>
</protein>
<comment type="caution">
    <text evidence="3">The sequence shown here is derived from an EMBL/GenBank/DDBJ whole genome shotgun (WGS) entry which is preliminary data.</text>
</comment>
<evidence type="ECO:0000313" key="3">
    <source>
        <dbReference type="EMBL" id="PYF77258.1"/>
    </source>
</evidence>
<feature type="chain" id="PRO_5016453795" evidence="1">
    <location>
        <begin position="33"/>
        <end position="250"/>
    </location>
</feature>
<proteinExistence type="predicted"/>
<dbReference type="RefSeq" id="WP_110827321.1">
    <property type="nucleotide sequence ID" value="NZ_QKLU01000001.1"/>
</dbReference>
<dbReference type="EMBL" id="QKLU01000001">
    <property type="protein sequence ID" value="PYF77258.1"/>
    <property type="molecule type" value="Genomic_DNA"/>
</dbReference>